<comment type="caution">
    <text evidence="6">The sequence shown here is derived from an EMBL/GenBank/DDBJ whole genome shotgun (WGS) entry which is preliminary data.</text>
</comment>
<evidence type="ECO:0000313" key="7">
    <source>
        <dbReference type="Proteomes" id="UP001597237"/>
    </source>
</evidence>
<dbReference type="RefSeq" id="WP_377283269.1">
    <property type="nucleotide sequence ID" value="NZ_JBHRSI010000008.1"/>
</dbReference>
<evidence type="ECO:0000256" key="1">
    <source>
        <dbReference type="ARBA" id="ARBA00005495"/>
    </source>
</evidence>
<reference evidence="7" key="1">
    <citation type="journal article" date="2019" name="Int. J. Syst. Evol. Microbiol.">
        <title>The Global Catalogue of Microorganisms (GCM) 10K type strain sequencing project: providing services to taxonomists for standard genome sequencing and annotation.</title>
        <authorList>
            <consortium name="The Broad Institute Genomics Platform"/>
            <consortium name="The Broad Institute Genome Sequencing Center for Infectious Disease"/>
            <person name="Wu L."/>
            <person name="Ma J."/>
        </authorList>
    </citation>
    <scope>NUCLEOTIDE SEQUENCE [LARGE SCALE GENOMIC DNA]</scope>
    <source>
        <strain evidence="7">DFY28</strain>
    </source>
</reference>
<feature type="domain" description="CENP-V/GFA" evidence="5">
    <location>
        <begin position="3"/>
        <end position="126"/>
    </location>
</feature>
<gene>
    <name evidence="6" type="ORF">ACFSC0_09045</name>
</gene>
<name>A0ABW4N0W1_9CAUL</name>
<keyword evidence="4" id="KW-0456">Lyase</keyword>
<dbReference type="EMBL" id="JBHUEY010000001">
    <property type="protein sequence ID" value="MFD1783536.1"/>
    <property type="molecule type" value="Genomic_DNA"/>
</dbReference>
<accession>A0ABW4N0W1</accession>
<dbReference type="InterPro" id="IPR006913">
    <property type="entry name" value="CENP-V/GFA"/>
</dbReference>
<protein>
    <submittedName>
        <fullName evidence="6">GFA family protein</fullName>
    </submittedName>
</protein>
<dbReference type="Gene3D" id="3.90.1590.10">
    <property type="entry name" value="glutathione-dependent formaldehyde- activating enzyme (gfa)"/>
    <property type="match status" value="1"/>
</dbReference>
<comment type="similarity">
    <text evidence="1">Belongs to the Gfa family.</text>
</comment>
<evidence type="ECO:0000256" key="4">
    <source>
        <dbReference type="ARBA" id="ARBA00023239"/>
    </source>
</evidence>
<dbReference type="PROSITE" id="PS51891">
    <property type="entry name" value="CENP_V_GFA"/>
    <property type="match status" value="1"/>
</dbReference>
<evidence type="ECO:0000313" key="6">
    <source>
        <dbReference type="EMBL" id="MFD1783536.1"/>
    </source>
</evidence>
<evidence type="ECO:0000256" key="3">
    <source>
        <dbReference type="ARBA" id="ARBA00022833"/>
    </source>
</evidence>
<dbReference type="Proteomes" id="UP001597237">
    <property type="component" value="Unassembled WGS sequence"/>
</dbReference>
<keyword evidence="2" id="KW-0479">Metal-binding</keyword>
<organism evidence="6 7">
    <name type="scientific">Phenylobacterium terrae</name>
    <dbReference type="NCBI Taxonomy" id="2665495"/>
    <lineage>
        <taxon>Bacteria</taxon>
        <taxon>Pseudomonadati</taxon>
        <taxon>Pseudomonadota</taxon>
        <taxon>Alphaproteobacteria</taxon>
        <taxon>Caulobacterales</taxon>
        <taxon>Caulobacteraceae</taxon>
        <taxon>Phenylobacterium</taxon>
    </lineage>
</organism>
<evidence type="ECO:0000259" key="5">
    <source>
        <dbReference type="PROSITE" id="PS51891"/>
    </source>
</evidence>
<dbReference type="PANTHER" id="PTHR33337">
    <property type="entry name" value="GFA DOMAIN-CONTAINING PROTEIN"/>
    <property type="match status" value="1"/>
</dbReference>
<keyword evidence="7" id="KW-1185">Reference proteome</keyword>
<sequence length="131" mass="14442">MSYQGGCLCGQVRWRAAGEPINVRICHCTLCQRATGAPFFARALFRAEDFAWTGDTTSWPTSERIQRRSCARCGTPMFSAPNDAPPRIGVSLATLDDPDALAPECHIFVGSRRAWIVLDDGLPQYEERPPG</sequence>
<dbReference type="InterPro" id="IPR011057">
    <property type="entry name" value="Mss4-like_sf"/>
</dbReference>
<keyword evidence="3" id="KW-0862">Zinc</keyword>
<dbReference type="SUPFAM" id="SSF51316">
    <property type="entry name" value="Mss4-like"/>
    <property type="match status" value="1"/>
</dbReference>
<evidence type="ECO:0000256" key="2">
    <source>
        <dbReference type="ARBA" id="ARBA00022723"/>
    </source>
</evidence>
<dbReference type="Pfam" id="PF04828">
    <property type="entry name" value="GFA"/>
    <property type="match status" value="1"/>
</dbReference>
<proteinExistence type="inferred from homology"/>
<dbReference type="PANTHER" id="PTHR33337:SF40">
    <property type="entry name" value="CENP-V_GFA DOMAIN-CONTAINING PROTEIN-RELATED"/>
    <property type="match status" value="1"/>
</dbReference>